<dbReference type="Proteomes" id="UP000676336">
    <property type="component" value="Unassembled WGS sequence"/>
</dbReference>
<comment type="caution">
    <text evidence="2">The sequence shown here is derived from an EMBL/GenBank/DDBJ whole genome shotgun (WGS) entry which is preliminary data.</text>
</comment>
<name>A0A8S2TPE6_9BILA</name>
<feature type="non-terminal residue" evidence="2">
    <location>
        <position position="1"/>
    </location>
</feature>
<evidence type="ECO:0000313" key="3">
    <source>
        <dbReference type="Proteomes" id="UP000676336"/>
    </source>
</evidence>
<reference evidence="2" key="1">
    <citation type="submission" date="2021-02" db="EMBL/GenBank/DDBJ databases">
        <authorList>
            <person name="Nowell W R."/>
        </authorList>
    </citation>
    <scope>NUCLEOTIDE SEQUENCE</scope>
</reference>
<protein>
    <submittedName>
        <fullName evidence="2">Uncharacterized protein</fullName>
    </submittedName>
</protein>
<gene>
    <name evidence="2" type="ORF">SMN809_LOCUS26055</name>
</gene>
<dbReference type="EMBL" id="CAJOBI010036033">
    <property type="protein sequence ID" value="CAF4299944.1"/>
    <property type="molecule type" value="Genomic_DNA"/>
</dbReference>
<evidence type="ECO:0000313" key="2">
    <source>
        <dbReference type="EMBL" id="CAF4299944.1"/>
    </source>
</evidence>
<sequence length="46" mass="5328">MATAQSSSESIARKRQRRVKQDPEFIFENTTTHVIELDVKPKPTKQ</sequence>
<feature type="compositionally biased region" description="Polar residues" evidence="1">
    <location>
        <begin position="1"/>
        <end position="10"/>
    </location>
</feature>
<accession>A0A8S2TPE6</accession>
<evidence type="ECO:0000256" key="1">
    <source>
        <dbReference type="SAM" id="MobiDB-lite"/>
    </source>
</evidence>
<dbReference type="AlphaFoldDB" id="A0A8S2TPE6"/>
<proteinExistence type="predicted"/>
<feature type="region of interest" description="Disordered" evidence="1">
    <location>
        <begin position="1"/>
        <end position="24"/>
    </location>
</feature>
<organism evidence="2 3">
    <name type="scientific">Rotaria magnacalcarata</name>
    <dbReference type="NCBI Taxonomy" id="392030"/>
    <lineage>
        <taxon>Eukaryota</taxon>
        <taxon>Metazoa</taxon>
        <taxon>Spiralia</taxon>
        <taxon>Gnathifera</taxon>
        <taxon>Rotifera</taxon>
        <taxon>Eurotatoria</taxon>
        <taxon>Bdelloidea</taxon>
        <taxon>Philodinida</taxon>
        <taxon>Philodinidae</taxon>
        <taxon>Rotaria</taxon>
    </lineage>
</organism>